<keyword evidence="2" id="KW-1185">Reference proteome</keyword>
<dbReference type="PANTHER" id="PTHR43135:SF3">
    <property type="entry name" value="ALPHA-D-RIBOSE 1-METHYLPHOSPHONATE 5-TRIPHOSPHATE DIPHOSPHATASE"/>
    <property type="match status" value="1"/>
</dbReference>
<name>A0ABN2G218_9MICO</name>
<protein>
    <submittedName>
        <fullName evidence="1">Amidohydrolase family protein</fullName>
    </submittedName>
</protein>
<dbReference type="RefSeq" id="WP_344051290.1">
    <property type="nucleotide sequence ID" value="NZ_BAAAPK010000001.1"/>
</dbReference>
<reference evidence="1 2" key="1">
    <citation type="journal article" date="2019" name="Int. J. Syst. Evol. Microbiol.">
        <title>The Global Catalogue of Microorganisms (GCM) 10K type strain sequencing project: providing services to taxonomists for standard genome sequencing and annotation.</title>
        <authorList>
            <consortium name="The Broad Institute Genomics Platform"/>
            <consortium name="The Broad Institute Genome Sequencing Center for Infectious Disease"/>
            <person name="Wu L."/>
            <person name="Ma J."/>
        </authorList>
    </citation>
    <scope>NUCLEOTIDE SEQUENCE [LARGE SCALE GENOMIC DNA]</scope>
    <source>
        <strain evidence="1 2">JCM 15575</strain>
    </source>
</reference>
<dbReference type="InterPro" id="IPR032466">
    <property type="entry name" value="Metal_Hydrolase"/>
</dbReference>
<evidence type="ECO:0000313" key="1">
    <source>
        <dbReference type="EMBL" id="GAA1664015.1"/>
    </source>
</evidence>
<gene>
    <name evidence="1" type="ORF">GCM10009807_05120</name>
</gene>
<comment type="caution">
    <text evidence="1">The sequence shown here is derived from an EMBL/GenBank/DDBJ whole genome shotgun (WGS) entry which is preliminary data.</text>
</comment>
<dbReference type="Proteomes" id="UP001500596">
    <property type="component" value="Unassembled WGS sequence"/>
</dbReference>
<sequence length="326" mass="33677">MPHADLSALHELLGPDARPCRRAVTGERGTALPAFTDHHVHTHLIDEAPLSRHGIAAVVDLGGDPIALARRPGGGFPAVAYAGAFLTAPGGYPVGRSWAPPETTHEITNISLDAGVPGGVATAIDEQHTCGASVIKVALNFSSGPVFDLETLQAIVASAHARGLPVVAHVEGEGMLRRALDAGVDALAHTPFSEWADPASIARARAMGQRWISTLSIHDGPDRERATINLTTFAAAGGRVLYGTDLGNGDRASGIQPDELASLDSAGVRGPALVAALADPWPLREAPHGVASFVAGEAPGSVDEVPAWLAGATVVPTEELIHDDHR</sequence>
<dbReference type="Gene3D" id="3.20.20.140">
    <property type="entry name" value="Metal-dependent hydrolases"/>
    <property type="match status" value="1"/>
</dbReference>
<organism evidence="1 2">
    <name type="scientific">Microbacterium lacus</name>
    <dbReference type="NCBI Taxonomy" id="415217"/>
    <lineage>
        <taxon>Bacteria</taxon>
        <taxon>Bacillati</taxon>
        <taxon>Actinomycetota</taxon>
        <taxon>Actinomycetes</taxon>
        <taxon>Micrococcales</taxon>
        <taxon>Microbacteriaceae</taxon>
        <taxon>Microbacterium</taxon>
    </lineage>
</organism>
<dbReference type="SUPFAM" id="SSF51556">
    <property type="entry name" value="Metallo-dependent hydrolases"/>
    <property type="match status" value="1"/>
</dbReference>
<proteinExistence type="predicted"/>
<accession>A0ABN2G218</accession>
<evidence type="ECO:0000313" key="2">
    <source>
        <dbReference type="Proteomes" id="UP001500596"/>
    </source>
</evidence>
<dbReference type="InterPro" id="IPR051781">
    <property type="entry name" value="Metallo-dep_Hydrolase"/>
</dbReference>
<dbReference type="EMBL" id="BAAAPK010000001">
    <property type="protein sequence ID" value="GAA1664015.1"/>
    <property type="molecule type" value="Genomic_DNA"/>
</dbReference>
<dbReference type="PANTHER" id="PTHR43135">
    <property type="entry name" value="ALPHA-D-RIBOSE 1-METHYLPHOSPHONATE 5-TRIPHOSPHATE DIPHOSPHATASE"/>
    <property type="match status" value="1"/>
</dbReference>